<accession>A0A9N9GN95</accession>
<feature type="compositionally biased region" description="Polar residues" evidence="1">
    <location>
        <begin position="1"/>
        <end position="11"/>
    </location>
</feature>
<organism evidence="2 3">
    <name type="scientific">Funneliformis caledonium</name>
    <dbReference type="NCBI Taxonomy" id="1117310"/>
    <lineage>
        <taxon>Eukaryota</taxon>
        <taxon>Fungi</taxon>
        <taxon>Fungi incertae sedis</taxon>
        <taxon>Mucoromycota</taxon>
        <taxon>Glomeromycotina</taxon>
        <taxon>Glomeromycetes</taxon>
        <taxon>Glomerales</taxon>
        <taxon>Glomeraceae</taxon>
        <taxon>Funneliformis</taxon>
    </lineage>
</organism>
<dbReference type="Proteomes" id="UP000789570">
    <property type="component" value="Unassembled WGS sequence"/>
</dbReference>
<evidence type="ECO:0000313" key="3">
    <source>
        <dbReference type="Proteomes" id="UP000789570"/>
    </source>
</evidence>
<protein>
    <submittedName>
        <fullName evidence="2">10226_t:CDS:1</fullName>
    </submittedName>
</protein>
<gene>
    <name evidence="2" type="ORF">FCALED_LOCUS9414</name>
</gene>
<feature type="compositionally biased region" description="Acidic residues" evidence="1">
    <location>
        <begin position="13"/>
        <end position="26"/>
    </location>
</feature>
<sequence length="112" mass="13094">MGEKNSTNKNQIQEDDLSPDEDFSDTEESRTLTIKLSILSSRKVTKKPMNFLIPNTCSTSRQKGSLLVKNLFAWWNENHPDCQITVDSIKKWTYREDQDPSTYNFHWSEYGD</sequence>
<evidence type="ECO:0000313" key="2">
    <source>
        <dbReference type="EMBL" id="CAG8618100.1"/>
    </source>
</evidence>
<proteinExistence type="predicted"/>
<feature type="region of interest" description="Disordered" evidence="1">
    <location>
        <begin position="1"/>
        <end position="29"/>
    </location>
</feature>
<keyword evidence="3" id="KW-1185">Reference proteome</keyword>
<reference evidence="2" key="1">
    <citation type="submission" date="2021-06" db="EMBL/GenBank/DDBJ databases">
        <authorList>
            <person name="Kallberg Y."/>
            <person name="Tangrot J."/>
            <person name="Rosling A."/>
        </authorList>
    </citation>
    <scope>NUCLEOTIDE SEQUENCE</scope>
    <source>
        <strain evidence="2">UK204</strain>
    </source>
</reference>
<dbReference type="AlphaFoldDB" id="A0A9N9GN95"/>
<dbReference type="OrthoDB" id="2367682at2759"/>
<name>A0A9N9GN95_9GLOM</name>
<comment type="caution">
    <text evidence="2">The sequence shown here is derived from an EMBL/GenBank/DDBJ whole genome shotgun (WGS) entry which is preliminary data.</text>
</comment>
<evidence type="ECO:0000256" key="1">
    <source>
        <dbReference type="SAM" id="MobiDB-lite"/>
    </source>
</evidence>
<dbReference type="EMBL" id="CAJVPQ010003103">
    <property type="protein sequence ID" value="CAG8618100.1"/>
    <property type="molecule type" value="Genomic_DNA"/>
</dbReference>